<dbReference type="EMBL" id="JAVIJP010000066">
    <property type="protein sequence ID" value="KAL3620109.1"/>
    <property type="molecule type" value="Genomic_DNA"/>
</dbReference>
<accession>A0ABD3BSP6</accession>
<dbReference type="Proteomes" id="UP001632038">
    <property type="component" value="Unassembled WGS sequence"/>
</dbReference>
<reference evidence="2" key="1">
    <citation type="journal article" date="2024" name="IScience">
        <title>Strigolactones Initiate the Formation of Haustorium-like Structures in Castilleja.</title>
        <authorList>
            <person name="Buerger M."/>
            <person name="Peterson D."/>
            <person name="Chory J."/>
        </authorList>
    </citation>
    <scope>NUCLEOTIDE SEQUENCE [LARGE SCALE GENOMIC DNA]</scope>
</reference>
<sequence length="197" mass="22550">MIFSRIGSSLSRSSRFRNVINGANRGRSLLNGNSKQIDGNLMFIRGYLSTIGASKRPISRTFLSDFNHSTANPKISRFFSTQAPKKNDYEDFYRNSRFRGFKMKEEIQIIMDVEFGSATNSGHRWTLSVYRGIISSVYRGNEISSVYRGKYSSVYIPFETSQNSPPEKYIPRYNSIMDVEFTEENLCSSVYRGIISS</sequence>
<comment type="caution">
    <text evidence="1">The sequence shown here is derived from an EMBL/GenBank/DDBJ whole genome shotgun (WGS) entry which is preliminary data.</text>
</comment>
<keyword evidence="2" id="KW-1185">Reference proteome</keyword>
<organism evidence="1 2">
    <name type="scientific">Castilleja foliolosa</name>
    <dbReference type="NCBI Taxonomy" id="1961234"/>
    <lineage>
        <taxon>Eukaryota</taxon>
        <taxon>Viridiplantae</taxon>
        <taxon>Streptophyta</taxon>
        <taxon>Embryophyta</taxon>
        <taxon>Tracheophyta</taxon>
        <taxon>Spermatophyta</taxon>
        <taxon>Magnoliopsida</taxon>
        <taxon>eudicotyledons</taxon>
        <taxon>Gunneridae</taxon>
        <taxon>Pentapetalae</taxon>
        <taxon>asterids</taxon>
        <taxon>lamiids</taxon>
        <taxon>Lamiales</taxon>
        <taxon>Orobanchaceae</taxon>
        <taxon>Pedicularideae</taxon>
        <taxon>Castillejinae</taxon>
        <taxon>Castilleja</taxon>
    </lineage>
</organism>
<dbReference type="AlphaFoldDB" id="A0ABD3BSP6"/>
<proteinExistence type="predicted"/>
<protein>
    <submittedName>
        <fullName evidence="1">Uncharacterized protein</fullName>
    </submittedName>
</protein>
<name>A0ABD3BSP6_9LAMI</name>
<evidence type="ECO:0000313" key="1">
    <source>
        <dbReference type="EMBL" id="KAL3620109.1"/>
    </source>
</evidence>
<gene>
    <name evidence="1" type="ORF">CASFOL_035021</name>
</gene>
<evidence type="ECO:0000313" key="2">
    <source>
        <dbReference type="Proteomes" id="UP001632038"/>
    </source>
</evidence>